<protein>
    <recommendedName>
        <fullName evidence="5">YXWGXW repeat-containing protein</fullName>
    </recommendedName>
</protein>
<dbReference type="Proteomes" id="UP000198779">
    <property type="component" value="Unassembled WGS sequence"/>
</dbReference>
<feature type="compositionally biased region" description="Low complexity" evidence="1">
    <location>
        <begin position="296"/>
        <end position="312"/>
    </location>
</feature>
<reference evidence="4" key="1">
    <citation type="submission" date="2016-10" db="EMBL/GenBank/DDBJ databases">
        <authorList>
            <person name="Varghese N."/>
            <person name="Submissions S."/>
        </authorList>
    </citation>
    <scope>NUCLEOTIDE SEQUENCE [LARGE SCALE GENOMIC DNA]</scope>
    <source>
        <strain evidence="4">BP1-148</strain>
    </source>
</reference>
<evidence type="ECO:0000313" key="4">
    <source>
        <dbReference type="Proteomes" id="UP000198779"/>
    </source>
</evidence>
<dbReference type="AlphaFoldDB" id="A0A1G7Z809"/>
<dbReference type="STRING" id="645274.SAMN04487901_11575"/>
<keyword evidence="4" id="KW-1185">Reference proteome</keyword>
<name>A0A1G7Z809_9BACT</name>
<sequence length="335" mass="37819">MKNWFYLSMAFALLPLSMMAQDDDMYFGSDKKQKSTYRSASSWEPVSPAPVYHTGSKRGVDEYNRRGGNYDVQPQDSDIIDFSAVEGVYPDSTADYSLTKKMARWEGYTPKQAYWEGYYDGSHDSWYWHSPWYYTSFYPWYDSWYYPYGWHYSWYYDPWYYDYYSWHWGYYPYHYYSYYDRPYIGYYSGGSRYYGTGNTGTLNRNGNYSRSTTGGRVANYTSSARFDGARNRAYNSGSGRSTVSGNTNRSTTRSTTRAVERSTNRTATRATSGSYSSSSNYDAGRAATFQSGNGGSFSSSSSSFGGNRSSGGFSSGGGTRSAGGGGGGRSGGGRR</sequence>
<evidence type="ECO:0008006" key="5">
    <source>
        <dbReference type="Google" id="ProtNLM"/>
    </source>
</evidence>
<feature type="region of interest" description="Disordered" evidence="1">
    <location>
        <begin position="230"/>
        <end position="335"/>
    </location>
</feature>
<feature type="compositionally biased region" description="Low complexity" evidence="1">
    <location>
        <begin position="240"/>
        <end position="257"/>
    </location>
</feature>
<accession>A0A1G7Z809</accession>
<feature type="compositionally biased region" description="Low complexity" evidence="1">
    <location>
        <begin position="264"/>
        <end position="279"/>
    </location>
</feature>
<organism evidence="3 4">
    <name type="scientific">Prevotella communis</name>
    <dbReference type="NCBI Taxonomy" id="2913614"/>
    <lineage>
        <taxon>Bacteria</taxon>
        <taxon>Pseudomonadati</taxon>
        <taxon>Bacteroidota</taxon>
        <taxon>Bacteroidia</taxon>
        <taxon>Bacteroidales</taxon>
        <taxon>Prevotellaceae</taxon>
        <taxon>Prevotella</taxon>
    </lineage>
</organism>
<dbReference type="RefSeq" id="WP_091818667.1">
    <property type="nucleotide sequence ID" value="NZ_FNCQ01000015.1"/>
</dbReference>
<gene>
    <name evidence="3" type="ORF">SAMN04487901_11575</name>
</gene>
<feature type="compositionally biased region" description="Gly residues" evidence="1">
    <location>
        <begin position="313"/>
        <end position="335"/>
    </location>
</feature>
<proteinExistence type="predicted"/>
<feature type="signal peptide" evidence="2">
    <location>
        <begin position="1"/>
        <end position="20"/>
    </location>
</feature>
<dbReference type="EMBL" id="FNCQ01000015">
    <property type="protein sequence ID" value="SDH04892.1"/>
    <property type="molecule type" value="Genomic_DNA"/>
</dbReference>
<evidence type="ECO:0000256" key="1">
    <source>
        <dbReference type="SAM" id="MobiDB-lite"/>
    </source>
</evidence>
<evidence type="ECO:0000313" key="3">
    <source>
        <dbReference type="EMBL" id="SDH04892.1"/>
    </source>
</evidence>
<keyword evidence="2" id="KW-0732">Signal</keyword>
<evidence type="ECO:0000256" key="2">
    <source>
        <dbReference type="SAM" id="SignalP"/>
    </source>
</evidence>
<feature type="chain" id="PRO_5011517887" description="YXWGXW repeat-containing protein" evidence="2">
    <location>
        <begin position="21"/>
        <end position="335"/>
    </location>
</feature>